<dbReference type="Proteomes" id="UP000327493">
    <property type="component" value="Chromosome 7"/>
</dbReference>
<organism evidence="1 2">
    <name type="scientific">Etheostoma spectabile</name>
    <name type="common">orangethroat darter</name>
    <dbReference type="NCBI Taxonomy" id="54343"/>
    <lineage>
        <taxon>Eukaryota</taxon>
        <taxon>Metazoa</taxon>
        <taxon>Chordata</taxon>
        <taxon>Craniata</taxon>
        <taxon>Vertebrata</taxon>
        <taxon>Euteleostomi</taxon>
        <taxon>Actinopterygii</taxon>
        <taxon>Neopterygii</taxon>
        <taxon>Teleostei</taxon>
        <taxon>Neoteleostei</taxon>
        <taxon>Acanthomorphata</taxon>
        <taxon>Eupercaria</taxon>
        <taxon>Perciformes</taxon>
        <taxon>Percoidei</taxon>
        <taxon>Percidae</taxon>
        <taxon>Etheostomatinae</taxon>
        <taxon>Etheostoma</taxon>
    </lineage>
</organism>
<evidence type="ECO:0000313" key="2">
    <source>
        <dbReference type="Proteomes" id="UP000327493"/>
    </source>
</evidence>
<feature type="non-terminal residue" evidence="1">
    <location>
        <position position="58"/>
    </location>
</feature>
<accession>A0A5J5DBU7</accession>
<reference evidence="1 2" key="1">
    <citation type="submission" date="2019-08" db="EMBL/GenBank/DDBJ databases">
        <title>A chromosome-level genome assembly, high-density linkage maps, and genome scans reveal the genomic architecture of hybrid incompatibilities underlying speciation via character displacement in darters (Percidae: Etheostominae).</title>
        <authorList>
            <person name="Moran R.L."/>
            <person name="Catchen J.M."/>
            <person name="Fuller R.C."/>
        </authorList>
    </citation>
    <scope>NUCLEOTIDE SEQUENCE [LARGE SCALE GENOMIC DNA]</scope>
    <source>
        <strain evidence="1">EspeVRDwgs_2016</strain>
        <tissue evidence="1">Muscle</tissue>
    </source>
</reference>
<protein>
    <submittedName>
        <fullName evidence="1">Uncharacterized protein</fullName>
    </submittedName>
</protein>
<dbReference type="AlphaFoldDB" id="A0A5J5DBU7"/>
<sequence length="58" mass="6754">MKRATLQNVFPVHAVTGSGLKIERHVRLYLIHSVNHWRILLYGLFKNWLLAAEKHSSC</sequence>
<proteinExistence type="predicted"/>
<name>A0A5J5DBU7_9PERO</name>
<evidence type="ECO:0000313" key="1">
    <source>
        <dbReference type="EMBL" id="KAA8591199.1"/>
    </source>
</evidence>
<gene>
    <name evidence="1" type="ORF">FQN60_002142</name>
</gene>
<keyword evidence="2" id="KW-1185">Reference proteome</keyword>
<dbReference type="EMBL" id="VOFY01000007">
    <property type="protein sequence ID" value="KAA8591199.1"/>
    <property type="molecule type" value="Genomic_DNA"/>
</dbReference>
<comment type="caution">
    <text evidence="1">The sequence shown here is derived from an EMBL/GenBank/DDBJ whole genome shotgun (WGS) entry which is preliminary data.</text>
</comment>